<organism evidence="2 3">
    <name type="scientific">Fragilariopsis cylindrus CCMP1102</name>
    <dbReference type="NCBI Taxonomy" id="635003"/>
    <lineage>
        <taxon>Eukaryota</taxon>
        <taxon>Sar</taxon>
        <taxon>Stramenopiles</taxon>
        <taxon>Ochrophyta</taxon>
        <taxon>Bacillariophyta</taxon>
        <taxon>Bacillariophyceae</taxon>
        <taxon>Bacillariophycidae</taxon>
        <taxon>Bacillariales</taxon>
        <taxon>Bacillariaceae</taxon>
        <taxon>Fragilariopsis</taxon>
    </lineage>
</organism>
<keyword evidence="3" id="KW-1185">Reference proteome</keyword>
<dbReference type="AlphaFoldDB" id="A0A1E7ELG4"/>
<protein>
    <submittedName>
        <fullName evidence="2">Uncharacterized protein</fullName>
    </submittedName>
</protein>
<feature type="compositionally biased region" description="Low complexity" evidence="1">
    <location>
        <begin position="47"/>
        <end position="56"/>
    </location>
</feature>
<accession>A0A1E7ELG4</accession>
<feature type="compositionally biased region" description="Basic and acidic residues" evidence="1">
    <location>
        <begin position="58"/>
        <end position="68"/>
    </location>
</feature>
<proteinExistence type="predicted"/>
<evidence type="ECO:0000313" key="3">
    <source>
        <dbReference type="Proteomes" id="UP000095751"/>
    </source>
</evidence>
<evidence type="ECO:0000256" key="1">
    <source>
        <dbReference type="SAM" id="MobiDB-lite"/>
    </source>
</evidence>
<evidence type="ECO:0000313" key="2">
    <source>
        <dbReference type="EMBL" id="OEU06686.1"/>
    </source>
</evidence>
<gene>
    <name evidence="2" type="ORF">FRACYDRAFT_254130</name>
</gene>
<name>A0A1E7ELG4_9STRA</name>
<reference evidence="2 3" key="1">
    <citation type="submission" date="2016-09" db="EMBL/GenBank/DDBJ databases">
        <title>Extensive genetic diversity and differential bi-allelic expression allows diatom success in the polar Southern Ocean.</title>
        <authorList>
            <consortium name="DOE Joint Genome Institute"/>
            <person name="Mock T."/>
            <person name="Otillar R.P."/>
            <person name="Strauss J."/>
            <person name="Dupont C."/>
            <person name="Frickenhaus S."/>
            <person name="Maumus F."/>
            <person name="Mcmullan M."/>
            <person name="Sanges R."/>
            <person name="Schmutz J."/>
            <person name="Toseland A."/>
            <person name="Valas R."/>
            <person name="Veluchamy A."/>
            <person name="Ward B.J."/>
            <person name="Allen A."/>
            <person name="Barry K."/>
            <person name="Falciatore A."/>
            <person name="Ferrante M."/>
            <person name="Fortunato A.E."/>
            <person name="Gloeckner G."/>
            <person name="Gruber A."/>
            <person name="Hipkin R."/>
            <person name="Janech M."/>
            <person name="Kroth P."/>
            <person name="Leese F."/>
            <person name="Lindquist E."/>
            <person name="Lyon B.R."/>
            <person name="Martin J."/>
            <person name="Mayer C."/>
            <person name="Parker M."/>
            <person name="Quesneville H."/>
            <person name="Raymond J."/>
            <person name="Uhlig C."/>
            <person name="Valentin K.U."/>
            <person name="Worden A.Z."/>
            <person name="Armbrust E.V."/>
            <person name="Bowler C."/>
            <person name="Green B."/>
            <person name="Moulton V."/>
            <person name="Van Oosterhout C."/>
            <person name="Grigoriev I."/>
        </authorList>
    </citation>
    <scope>NUCLEOTIDE SEQUENCE [LARGE SCALE GENOMIC DNA]</scope>
    <source>
        <strain evidence="2 3">CCMP1102</strain>
    </source>
</reference>
<feature type="compositionally biased region" description="Basic and acidic residues" evidence="1">
    <location>
        <begin position="1"/>
        <end position="12"/>
    </location>
</feature>
<dbReference type="KEGG" id="fcy:FRACYDRAFT_254130"/>
<dbReference type="Proteomes" id="UP000095751">
    <property type="component" value="Unassembled WGS sequence"/>
</dbReference>
<dbReference type="InParanoid" id="A0A1E7ELG4"/>
<dbReference type="EMBL" id="KV784404">
    <property type="protein sequence ID" value="OEU06686.1"/>
    <property type="molecule type" value="Genomic_DNA"/>
</dbReference>
<sequence length="116" mass="12712">MTQKSKDKGGEDDKVEDELGVEVELGKESQAEVVVENNNNDENDSVPTASSSSATPKGTEKNDEEPKQSKLPSAFVEEEMMVRAKKAVKNALENAEIVVKMAADRFGIRVFDHDNT</sequence>
<feature type="region of interest" description="Disordered" evidence="1">
    <location>
        <begin position="1"/>
        <end position="74"/>
    </location>
</feature>